<sequence>CSKDPDNCEGGSDKTVLYNFARGRTYILSLNYKF</sequence>
<dbReference type="AlphaFoldDB" id="A0A7G2JYG3"/>
<protein>
    <submittedName>
        <fullName evidence="1">TonB-dependent receptor</fullName>
    </submittedName>
</protein>
<reference evidence="1" key="1">
    <citation type="journal article" date="2010" name="Genomics">
        <title>Tracing phylogenomic events leading to diversity of Haemophilus influenzae and the emergence of Brazilian Purpuric Fever (BPF)-associated clones.</title>
        <authorList>
            <person name="Papazisi L."/>
            <person name="Ratnayake S."/>
            <person name="Remortel B.G."/>
            <person name="Bock G.R."/>
            <person name="Liang W."/>
            <person name="Saeed A.I."/>
            <person name="Liu J."/>
            <person name="Fleischmann R.D."/>
            <person name="Kilian M."/>
            <person name="Peterson S.N."/>
        </authorList>
    </citation>
    <scope>NUCLEOTIDE SEQUENCE [LARGE SCALE GENOMIC DNA]</scope>
    <source>
        <strain evidence="1">HK1212</strain>
    </source>
</reference>
<evidence type="ECO:0000313" key="1">
    <source>
        <dbReference type="EMBL" id="EFA27819.1"/>
    </source>
</evidence>
<dbReference type="InterPro" id="IPR010917">
    <property type="entry name" value="TonB_rcpt_CS"/>
</dbReference>
<name>A0A7G2JYG3_HAEIF</name>
<gene>
    <name evidence="1" type="ORF">HAINFHK1212_0502</name>
</gene>
<proteinExistence type="predicted"/>
<comment type="caution">
    <text evidence="1">The sequence shown here is derived from an EMBL/GenBank/DDBJ whole genome shotgun (WGS) entry which is preliminary data.</text>
</comment>
<dbReference type="PROSITE" id="PS01156">
    <property type="entry name" value="TONB_DEPENDENT_REC_2"/>
    <property type="match status" value="1"/>
</dbReference>
<keyword evidence="1" id="KW-0675">Receptor</keyword>
<dbReference type="EMBL" id="ABFC01001115">
    <property type="protein sequence ID" value="EFA27819.1"/>
    <property type="molecule type" value="Genomic_DNA"/>
</dbReference>
<organism evidence="1">
    <name type="scientific">Haemophilus influenzae HK1212</name>
    <dbReference type="NCBI Taxonomy" id="456482"/>
    <lineage>
        <taxon>Bacteria</taxon>
        <taxon>Pseudomonadati</taxon>
        <taxon>Pseudomonadota</taxon>
        <taxon>Gammaproteobacteria</taxon>
        <taxon>Pasteurellales</taxon>
        <taxon>Pasteurellaceae</taxon>
        <taxon>Haemophilus</taxon>
    </lineage>
</organism>
<feature type="non-terminal residue" evidence="1">
    <location>
        <position position="1"/>
    </location>
</feature>
<accession>A0A7G2JYG3</accession>